<reference evidence="2 3" key="1">
    <citation type="submission" date="2019-02" db="EMBL/GenBank/DDBJ databases">
        <title>Deep-cultivation of Planctomycetes and their phenomic and genomic characterization uncovers novel biology.</title>
        <authorList>
            <person name="Wiegand S."/>
            <person name="Jogler M."/>
            <person name="Boedeker C."/>
            <person name="Pinto D."/>
            <person name="Vollmers J."/>
            <person name="Rivas-Marin E."/>
            <person name="Kohn T."/>
            <person name="Peeters S.H."/>
            <person name="Heuer A."/>
            <person name="Rast P."/>
            <person name="Oberbeckmann S."/>
            <person name="Bunk B."/>
            <person name="Jeske O."/>
            <person name="Meyerdierks A."/>
            <person name="Storesund J.E."/>
            <person name="Kallscheuer N."/>
            <person name="Luecker S."/>
            <person name="Lage O.M."/>
            <person name="Pohl T."/>
            <person name="Merkel B.J."/>
            <person name="Hornburger P."/>
            <person name="Mueller R.-W."/>
            <person name="Bruemmer F."/>
            <person name="Labrenz M."/>
            <person name="Spormann A.M."/>
            <person name="Op Den Camp H."/>
            <person name="Overmann J."/>
            <person name="Amann R."/>
            <person name="Jetten M.S.M."/>
            <person name="Mascher T."/>
            <person name="Medema M.H."/>
            <person name="Devos D.P."/>
            <person name="Kaster A.-K."/>
            <person name="Ovreas L."/>
            <person name="Rohde M."/>
            <person name="Galperin M.Y."/>
            <person name="Jogler C."/>
        </authorList>
    </citation>
    <scope>NUCLEOTIDE SEQUENCE [LARGE SCALE GENOMIC DNA]</scope>
    <source>
        <strain evidence="2 3">CA13</strain>
    </source>
</reference>
<dbReference type="GO" id="GO:0004065">
    <property type="term" value="F:arylsulfatase activity"/>
    <property type="evidence" value="ECO:0007669"/>
    <property type="project" value="UniProtKB-EC"/>
</dbReference>
<keyword evidence="2" id="KW-0378">Hydrolase</keyword>
<evidence type="ECO:0000313" key="3">
    <source>
        <dbReference type="Proteomes" id="UP000315010"/>
    </source>
</evidence>
<dbReference type="EC" id="3.1.6.1" evidence="2"/>
<name>A0A5C5ZCR8_9BACT</name>
<dbReference type="Pfam" id="PF00884">
    <property type="entry name" value="Sulfatase"/>
    <property type="match status" value="1"/>
</dbReference>
<comment type="caution">
    <text evidence="2">The sequence shown here is derived from an EMBL/GenBank/DDBJ whole genome shotgun (WGS) entry which is preliminary data.</text>
</comment>
<keyword evidence="3" id="KW-1185">Reference proteome</keyword>
<dbReference type="OrthoDB" id="9762324at2"/>
<evidence type="ECO:0000259" key="1">
    <source>
        <dbReference type="Pfam" id="PF00884"/>
    </source>
</evidence>
<dbReference type="InterPro" id="IPR017850">
    <property type="entry name" value="Alkaline_phosphatase_core_sf"/>
</dbReference>
<sequence length="495" mass="56061">MMQEKPGSYGMPPFRILQNIGLLGLVTIVLTTFVHAADKPNILLILSDDHSVPHVSCYDDENTKRFKITPNLRKFAEQGMRFDQAYTSAPQCAPSRISIFACRSPVGLGVTRFAQPPRGDVRFFTDVLRANGYWVGLDGRHQHLDGRVREAEHIDRALREAGMQSLDERFDHFVRSAGTKGDNLLRVADRVAAALDKVPDEKPFFLYFGFNQPHRKFALKYDGIDPSELKLPADWPDLPEVRVDYARYLASVRELDHGFGLIMHLLKTRGIEDNTLVIFMGDNGEALLRGKGTLLDRGTHVPLMIRWPGRVEPGSNSSALVCGTDLGPTILSACGMKPLKEMTGVSLFRQLLGEKAEDRRYVFAERGWHWGPITRTDGLDLSRSITSTHYRYIYNALPNRSYTPVDMPNKDAWKAIQSANAADKLSPLHQRLYFQNPRPVVELYDLRNDPLELNNLAGKKSVADMEQTLREELESWMIREHDFLPLPTHALQNTK</sequence>
<dbReference type="EMBL" id="SJPJ01000001">
    <property type="protein sequence ID" value="TWT84958.1"/>
    <property type="molecule type" value="Genomic_DNA"/>
</dbReference>
<accession>A0A5C5ZCR8</accession>
<dbReference type="PANTHER" id="PTHR43751:SF1">
    <property type="entry name" value="SULFATASE ATSG-RELATED"/>
    <property type="match status" value="1"/>
</dbReference>
<gene>
    <name evidence="2" type="primary">atsA_149</name>
    <name evidence="2" type="ORF">CA13_64390</name>
</gene>
<dbReference type="InterPro" id="IPR052701">
    <property type="entry name" value="GAG_Ulvan_Degrading_Sulfatases"/>
</dbReference>
<dbReference type="PANTHER" id="PTHR43751">
    <property type="entry name" value="SULFATASE"/>
    <property type="match status" value="1"/>
</dbReference>
<dbReference type="SUPFAM" id="SSF53649">
    <property type="entry name" value="Alkaline phosphatase-like"/>
    <property type="match status" value="1"/>
</dbReference>
<dbReference type="CDD" id="cd16027">
    <property type="entry name" value="SGSH"/>
    <property type="match status" value="1"/>
</dbReference>
<protein>
    <submittedName>
        <fullName evidence="2">Arylsulfatase</fullName>
        <ecNumber evidence="2">3.1.6.1</ecNumber>
    </submittedName>
</protein>
<evidence type="ECO:0000313" key="2">
    <source>
        <dbReference type="EMBL" id="TWT84958.1"/>
    </source>
</evidence>
<dbReference type="InterPro" id="IPR000917">
    <property type="entry name" value="Sulfatase_N"/>
</dbReference>
<feature type="domain" description="Sulfatase N-terminal" evidence="1">
    <location>
        <begin position="40"/>
        <end position="335"/>
    </location>
</feature>
<dbReference type="Gene3D" id="3.40.720.10">
    <property type="entry name" value="Alkaline Phosphatase, subunit A"/>
    <property type="match status" value="1"/>
</dbReference>
<organism evidence="2 3">
    <name type="scientific">Novipirellula herctigrandis</name>
    <dbReference type="NCBI Taxonomy" id="2527986"/>
    <lineage>
        <taxon>Bacteria</taxon>
        <taxon>Pseudomonadati</taxon>
        <taxon>Planctomycetota</taxon>
        <taxon>Planctomycetia</taxon>
        <taxon>Pirellulales</taxon>
        <taxon>Pirellulaceae</taxon>
        <taxon>Novipirellula</taxon>
    </lineage>
</organism>
<dbReference type="AlphaFoldDB" id="A0A5C5ZCR8"/>
<dbReference type="RefSeq" id="WP_146402898.1">
    <property type="nucleotide sequence ID" value="NZ_SJPJ01000001.1"/>
</dbReference>
<dbReference type="Proteomes" id="UP000315010">
    <property type="component" value="Unassembled WGS sequence"/>
</dbReference>
<proteinExistence type="predicted"/>